<organism evidence="1 2">
    <name type="scientific">Polarella glacialis</name>
    <name type="common">Dinoflagellate</name>
    <dbReference type="NCBI Taxonomy" id="89957"/>
    <lineage>
        <taxon>Eukaryota</taxon>
        <taxon>Sar</taxon>
        <taxon>Alveolata</taxon>
        <taxon>Dinophyceae</taxon>
        <taxon>Suessiales</taxon>
        <taxon>Suessiaceae</taxon>
        <taxon>Polarella</taxon>
    </lineage>
</organism>
<dbReference type="Proteomes" id="UP000626109">
    <property type="component" value="Unassembled WGS sequence"/>
</dbReference>
<evidence type="ECO:0000313" key="2">
    <source>
        <dbReference type="Proteomes" id="UP000626109"/>
    </source>
</evidence>
<dbReference type="EMBL" id="CAJNNW010000778">
    <property type="protein sequence ID" value="CAE8630675.1"/>
    <property type="molecule type" value="Genomic_DNA"/>
</dbReference>
<comment type="caution">
    <text evidence="1">The sequence shown here is derived from an EMBL/GenBank/DDBJ whole genome shotgun (WGS) entry which is preliminary data.</text>
</comment>
<feature type="non-terminal residue" evidence="1">
    <location>
        <position position="1"/>
    </location>
</feature>
<feature type="non-terminal residue" evidence="1">
    <location>
        <position position="183"/>
    </location>
</feature>
<evidence type="ECO:0008006" key="3">
    <source>
        <dbReference type="Google" id="ProtNLM"/>
    </source>
</evidence>
<dbReference type="Gene3D" id="1.10.287.110">
    <property type="entry name" value="DnaJ domain"/>
    <property type="match status" value="1"/>
</dbReference>
<dbReference type="InterPro" id="IPR036869">
    <property type="entry name" value="J_dom_sf"/>
</dbReference>
<gene>
    <name evidence="1" type="ORF">PGLA2088_LOCUS1039</name>
</gene>
<protein>
    <recommendedName>
        <fullName evidence="3">J domain-containing protein</fullName>
    </recommendedName>
</protein>
<accession>A0A813GZB1</accession>
<name>A0A813GZB1_POLGL</name>
<sequence>DKNKAPEAEEKFREVSLCYEELSNPSRAGARGGGRGNDGGDWAGGAGMAEYDARRAFRTFEDLFGDVHRRWQPGMTVSGTIVSAGKKVKITIYPDGATEESEGASSGPGGYSSLYSSDGRGSTSIHIEGDISQMIVDMVVSKIPPWASAIIPVLSLVLMVLCNPGVLCAGCCYCCCFRPGSQK</sequence>
<evidence type="ECO:0000313" key="1">
    <source>
        <dbReference type="EMBL" id="CAE8630675.1"/>
    </source>
</evidence>
<dbReference type="AlphaFoldDB" id="A0A813GZB1"/>
<reference evidence="1" key="1">
    <citation type="submission" date="2021-02" db="EMBL/GenBank/DDBJ databases">
        <authorList>
            <person name="Dougan E. K."/>
            <person name="Rhodes N."/>
            <person name="Thang M."/>
            <person name="Chan C."/>
        </authorList>
    </citation>
    <scope>NUCLEOTIDE SEQUENCE</scope>
</reference>
<proteinExistence type="predicted"/>